<keyword evidence="10" id="KW-1185">Reference proteome</keyword>
<name>A0AAV9AAN2_ACOGR</name>
<evidence type="ECO:0000256" key="3">
    <source>
        <dbReference type="ARBA" id="ARBA00022750"/>
    </source>
</evidence>
<gene>
    <name evidence="8" type="ORF">QJS04_geneDACA013402</name>
    <name evidence="9" type="ORF">QJS04_geneDACA023834</name>
</gene>
<evidence type="ECO:0000256" key="4">
    <source>
        <dbReference type="ARBA" id="ARBA00022801"/>
    </source>
</evidence>
<evidence type="ECO:0000256" key="6">
    <source>
        <dbReference type="SAM" id="SignalP"/>
    </source>
</evidence>
<reference evidence="9" key="2">
    <citation type="submission" date="2023-06" db="EMBL/GenBank/DDBJ databases">
        <authorList>
            <person name="Ma L."/>
            <person name="Liu K.-W."/>
            <person name="Li Z."/>
            <person name="Hsiao Y.-Y."/>
            <person name="Qi Y."/>
            <person name="Fu T."/>
            <person name="Tang G."/>
            <person name="Zhang D."/>
            <person name="Sun W.-H."/>
            <person name="Liu D.-K."/>
            <person name="Li Y."/>
            <person name="Chen G.-Z."/>
            <person name="Liu X.-D."/>
            <person name="Liao X.-Y."/>
            <person name="Jiang Y.-T."/>
            <person name="Yu X."/>
            <person name="Hao Y."/>
            <person name="Huang J."/>
            <person name="Zhao X.-W."/>
            <person name="Ke S."/>
            <person name="Chen Y.-Y."/>
            <person name="Wu W.-L."/>
            <person name="Hsu J.-L."/>
            <person name="Lin Y.-F."/>
            <person name="Huang M.-D."/>
            <person name="Li C.-Y."/>
            <person name="Huang L."/>
            <person name="Wang Z.-W."/>
            <person name="Zhao X."/>
            <person name="Zhong W.-Y."/>
            <person name="Peng D.-H."/>
            <person name="Ahmad S."/>
            <person name="Lan S."/>
            <person name="Zhang J.-S."/>
            <person name="Tsai W.-C."/>
            <person name="Van De Peer Y."/>
            <person name="Liu Z.-J."/>
        </authorList>
    </citation>
    <scope>NUCLEOTIDE SEQUENCE</scope>
    <source>
        <strain evidence="9">SCP</strain>
        <tissue evidence="9">Leaves</tissue>
    </source>
</reference>
<dbReference type="InterPro" id="IPR021109">
    <property type="entry name" value="Peptidase_aspartic_dom_sf"/>
</dbReference>
<sequence>MAVLLFLLFLLNSSSSMASSLSFSAEVIPWDSPKSPFYNPNATYALITSKPKAALISPNWGKYLMRLTVGVPAQKMTALIDTGSHITWFQCLDCLHCYTQNLPRFDPENSNTYETIDCDTDICNKINGHECDDNDLCMYNINYGDRSFSIGTMSKDQFGVESKGGNHMTLPMVAFGCSLYANGTFDEEETGTIGLDMAPISLISQLGDYIHWIFSHCLGRYDDDNSWGRIFFGDGATLLGTPTPILKPKSAPHPFYYVNLIDISVDYQRLNILPDRFLARPNGRGGLIMDTGTPLTYLFKDVYNELVLKLTEKVTLSRKQQKSDSLCYVGEKQDLEDEESVPVVTLHFEGGLNVDLQPWNTFHYWDVGKVCLAIKPVSNSEMSIIGALAQQNMHVGYDLKMKEIYLSPADCTLF</sequence>
<dbReference type="InterPro" id="IPR033121">
    <property type="entry name" value="PEPTIDASE_A1"/>
</dbReference>
<dbReference type="PROSITE" id="PS51767">
    <property type="entry name" value="PEPTIDASE_A1"/>
    <property type="match status" value="1"/>
</dbReference>
<dbReference type="AlphaFoldDB" id="A0AAV9AAN2"/>
<dbReference type="PANTHER" id="PTHR47967:SF128">
    <property type="entry name" value="ASPARTIC PROTEINASE CDR1-LIKE"/>
    <property type="match status" value="1"/>
</dbReference>
<dbReference type="FunFam" id="2.40.70.10:FF:000033">
    <property type="entry name" value="Aspartyl protease family protein"/>
    <property type="match status" value="1"/>
</dbReference>
<protein>
    <submittedName>
        <fullName evidence="9">Aspartic proteinase nepenthesin-2</fullName>
    </submittedName>
</protein>
<comment type="similarity">
    <text evidence="1">Belongs to the peptidase A1 family.</text>
</comment>
<evidence type="ECO:0000256" key="2">
    <source>
        <dbReference type="ARBA" id="ARBA00022670"/>
    </source>
</evidence>
<dbReference type="Pfam" id="PF14541">
    <property type="entry name" value="TAXi_C"/>
    <property type="match status" value="1"/>
</dbReference>
<dbReference type="Proteomes" id="UP001179952">
    <property type="component" value="Unassembled WGS sequence"/>
</dbReference>
<dbReference type="CDD" id="cd05476">
    <property type="entry name" value="pepsin_A_like_plant"/>
    <property type="match status" value="1"/>
</dbReference>
<evidence type="ECO:0000256" key="5">
    <source>
        <dbReference type="ARBA" id="ARBA00023180"/>
    </source>
</evidence>
<keyword evidence="3" id="KW-0064">Aspartyl protease</keyword>
<feature type="domain" description="Peptidase A1" evidence="7">
    <location>
        <begin position="63"/>
        <end position="407"/>
    </location>
</feature>
<keyword evidence="2" id="KW-0645">Protease</keyword>
<evidence type="ECO:0000313" key="8">
    <source>
        <dbReference type="EMBL" id="KAK1260150.1"/>
    </source>
</evidence>
<dbReference type="InterPro" id="IPR032799">
    <property type="entry name" value="TAXi_C"/>
</dbReference>
<dbReference type="InterPro" id="IPR051708">
    <property type="entry name" value="Plant_Aspart_Prot_A1"/>
</dbReference>
<organism evidence="9 10">
    <name type="scientific">Acorus gramineus</name>
    <name type="common">Dwarf sweet flag</name>
    <dbReference type="NCBI Taxonomy" id="55184"/>
    <lineage>
        <taxon>Eukaryota</taxon>
        <taxon>Viridiplantae</taxon>
        <taxon>Streptophyta</taxon>
        <taxon>Embryophyta</taxon>
        <taxon>Tracheophyta</taxon>
        <taxon>Spermatophyta</taxon>
        <taxon>Magnoliopsida</taxon>
        <taxon>Liliopsida</taxon>
        <taxon>Acoraceae</taxon>
        <taxon>Acorus</taxon>
    </lineage>
</organism>
<dbReference type="Gene3D" id="2.40.70.10">
    <property type="entry name" value="Acid Proteases"/>
    <property type="match status" value="2"/>
</dbReference>
<keyword evidence="4" id="KW-0378">Hydrolase</keyword>
<evidence type="ECO:0000313" key="9">
    <source>
        <dbReference type="EMBL" id="KAK1261233.1"/>
    </source>
</evidence>
<feature type="chain" id="PRO_5044716672" evidence="6">
    <location>
        <begin position="19"/>
        <end position="414"/>
    </location>
</feature>
<dbReference type="SUPFAM" id="SSF50630">
    <property type="entry name" value="Acid proteases"/>
    <property type="match status" value="1"/>
</dbReference>
<keyword evidence="6" id="KW-0732">Signal</keyword>
<feature type="signal peptide" evidence="6">
    <location>
        <begin position="1"/>
        <end position="18"/>
    </location>
</feature>
<proteinExistence type="inferred from homology"/>
<dbReference type="InterPro" id="IPR034161">
    <property type="entry name" value="Pepsin-like_plant"/>
</dbReference>
<evidence type="ECO:0000256" key="1">
    <source>
        <dbReference type="ARBA" id="ARBA00007447"/>
    </source>
</evidence>
<evidence type="ECO:0000259" key="7">
    <source>
        <dbReference type="PROSITE" id="PS51767"/>
    </source>
</evidence>
<dbReference type="PANTHER" id="PTHR47967">
    <property type="entry name" value="OS07G0603500 PROTEIN-RELATED"/>
    <property type="match status" value="1"/>
</dbReference>
<dbReference type="EMBL" id="JAUJYN010000011">
    <property type="protein sequence ID" value="KAK1260150.1"/>
    <property type="molecule type" value="Genomic_DNA"/>
</dbReference>
<accession>A0AAV9AAN2</accession>
<dbReference type="GO" id="GO:0005576">
    <property type="term" value="C:extracellular region"/>
    <property type="evidence" value="ECO:0007669"/>
    <property type="project" value="TreeGrafter"/>
</dbReference>
<comment type="caution">
    <text evidence="9">The sequence shown here is derived from an EMBL/GenBank/DDBJ whole genome shotgun (WGS) entry which is preliminary data.</text>
</comment>
<dbReference type="Pfam" id="PF14543">
    <property type="entry name" value="TAXi_N"/>
    <property type="match status" value="1"/>
</dbReference>
<dbReference type="GO" id="GO:0006508">
    <property type="term" value="P:proteolysis"/>
    <property type="evidence" value="ECO:0007669"/>
    <property type="project" value="UniProtKB-KW"/>
</dbReference>
<keyword evidence="5" id="KW-0325">Glycoprotein</keyword>
<dbReference type="InterPro" id="IPR032861">
    <property type="entry name" value="TAXi_N"/>
</dbReference>
<dbReference type="EMBL" id="JAUJYN010000011">
    <property type="protein sequence ID" value="KAK1261233.1"/>
    <property type="molecule type" value="Genomic_DNA"/>
</dbReference>
<reference evidence="9" key="1">
    <citation type="journal article" date="2023" name="Nat. Commun.">
        <title>Diploid and tetraploid genomes of Acorus and the evolution of monocots.</title>
        <authorList>
            <person name="Ma L."/>
            <person name="Liu K.W."/>
            <person name="Li Z."/>
            <person name="Hsiao Y.Y."/>
            <person name="Qi Y."/>
            <person name="Fu T."/>
            <person name="Tang G.D."/>
            <person name="Zhang D."/>
            <person name="Sun W.H."/>
            <person name="Liu D.K."/>
            <person name="Li Y."/>
            <person name="Chen G.Z."/>
            <person name="Liu X.D."/>
            <person name="Liao X.Y."/>
            <person name="Jiang Y.T."/>
            <person name="Yu X."/>
            <person name="Hao Y."/>
            <person name="Huang J."/>
            <person name="Zhao X.W."/>
            <person name="Ke S."/>
            <person name="Chen Y.Y."/>
            <person name="Wu W.L."/>
            <person name="Hsu J.L."/>
            <person name="Lin Y.F."/>
            <person name="Huang M.D."/>
            <person name="Li C.Y."/>
            <person name="Huang L."/>
            <person name="Wang Z.W."/>
            <person name="Zhao X."/>
            <person name="Zhong W.Y."/>
            <person name="Peng D.H."/>
            <person name="Ahmad S."/>
            <person name="Lan S."/>
            <person name="Zhang J.S."/>
            <person name="Tsai W.C."/>
            <person name="Van de Peer Y."/>
            <person name="Liu Z.J."/>
        </authorList>
    </citation>
    <scope>NUCLEOTIDE SEQUENCE</scope>
    <source>
        <strain evidence="9">SCP</strain>
    </source>
</reference>
<evidence type="ECO:0000313" key="10">
    <source>
        <dbReference type="Proteomes" id="UP001179952"/>
    </source>
</evidence>
<dbReference type="GO" id="GO:0004190">
    <property type="term" value="F:aspartic-type endopeptidase activity"/>
    <property type="evidence" value="ECO:0007669"/>
    <property type="project" value="UniProtKB-KW"/>
</dbReference>